<evidence type="ECO:0000256" key="2">
    <source>
        <dbReference type="ARBA" id="ARBA00022516"/>
    </source>
</evidence>
<dbReference type="GO" id="GO:0047952">
    <property type="term" value="F:glycerol-3-phosphate dehydrogenase [NAD(P)+] activity"/>
    <property type="evidence" value="ECO:0007669"/>
    <property type="project" value="UniProtKB-EC"/>
</dbReference>
<keyword evidence="3 7" id="KW-0560">Oxidoreductase</keyword>
<dbReference type="InterPro" id="IPR006109">
    <property type="entry name" value="G3P_DH_NAD-dep_C"/>
</dbReference>
<dbReference type="EMBL" id="AP019735">
    <property type="protein sequence ID" value="BBL04970.1"/>
    <property type="molecule type" value="Genomic_DNA"/>
</dbReference>
<keyword evidence="5" id="KW-0594">Phospholipid biosynthesis</keyword>
<comment type="similarity">
    <text evidence="1 7">Belongs to the NAD-dependent glycerol-3-phosphate dehydrogenase family.</text>
</comment>
<protein>
    <recommendedName>
        <fullName evidence="8">Glycerol-3-phosphate dehydrogenase</fullName>
        <ecNumber evidence="8">1.1.1.94</ecNumber>
    </recommendedName>
</protein>
<keyword evidence="7" id="KW-0520">NAD</keyword>
<dbReference type="GO" id="GO:0005829">
    <property type="term" value="C:cytosol"/>
    <property type="evidence" value="ECO:0007669"/>
    <property type="project" value="TreeGrafter"/>
</dbReference>
<evidence type="ECO:0000256" key="8">
    <source>
        <dbReference type="RuleBase" id="RU000439"/>
    </source>
</evidence>
<dbReference type="EC" id="1.1.1.94" evidence="8"/>
<dbReference type="KEGG" id="acou:A5CBH24_22830"/>
<keyword evidence="4" id="KW-0443">Lipid metabolism</keyword>
<evidence type="ECO:0000256" key="5">
    <source>
        <dbReference type="ARBA" id="ARBA00023209"/>
    </source>
</evidence>
<dbReference type="OrthoDB" id="9812273at2"/>
<evidence type="ECO:0000313" key="10">
    <source>
        <dbReference type="Proteomes" id="UP000318946"/>
    </source>
</evidence>
<dbReference type="STRING" id="1118061.GCA_000311925_00403"/>
<dbReference type="InterPro" id="IPR013328">
    <property type="entry name" value="6PGD_dom2"/>
</dbReference>
<name>A0A3D3YM36_9BACT</name>
<organism evidence="9 10">
    <name type="scientific">Alistipes communis</name>
    <dbReference type="NCBI Taxonomy" id="2585118"/>
    <lineage>
        <taxon>Bacteria</taxon>
        <taxon>Pseudomonadati</taxon>
        <taxon>Bacteroidota</taxon>
        <taxon>Bacteroidia</taxon>
        <taxon>Bacteroidales</taxon>
        <taxon>Rikenellaceae</taxon>
        <taxon>Alistipes</taxon>
    </lineage>
</organism>
<dbReference type="PIRSF" id="PIRSF000114">
    <property type="entry name" value="Glycerol-3-P_dh"/>
    <property type="match status" value="1"/>
</dbReference>
<evidence type="ECO:0000256" key="6">
    <source>
        <dbReference type="ARBA" id="ARBA00023264"/>
    </source>
</evidence>
<keyword evidence="6" id="KW-1208">Phospholipid metabolism</keyword>
<dbReference type="Gene3D" id="3.40.50.720">
    <property type="entry name" value="NAD(P)-binding Rossmann-like Domain"/>
    <property type="match status" value="1"/>
</dbReference>
<dbReference type="GO" id="GO:0051287">
    <property type="term" value="F:NAD binding"/>
    <property type="evidence" value="ECO:0007669"/>
    <property type="project" value="InterPro"/>
</dbReference>
<evidence type="ECO:0000256" key="3">
    <source>
        <dbReference type="ARBA" id="ARBA00023002"/>
    </source>
</evidence>
<dbReference type="InterPro" id="IPR011128">
    <property type="entry name" value="G3P_DH_NAD-dep_N"/>
</dbReference>
<evidence type="ECO:0000256" key="4">
    <source>
        <dbReference type="ARBA" id="ARBA00023098"/>
    </source>
</evidence>
<keyword evidence="2" id="KW-0444">Lipid biosynthesis</keyword>
<dbReference type="RefSeq" id="WP_141413261.1">
    <property type="nucleotide sequence ID" value="NZ_AP019735.1"/>
</dbReference>
<dbReference type="PANTHER" id="PTHR11728">
    <property type="entry name" value="GLYCEROL-3-PHOSPHATE DEHYDROGENASE"/>
    <property type="match status" value="1"/>
</dbReference>
<gene>
    <name evidence="9" type="ORF">A5CBH24_22830</name>
</gene>
<dbReference type="GO" id="GO:0008654">
    <property type="term" value="P:phospholipid biosynthetic process"/>
    <property type="evidence" value="ECO:0007669"/>
    <property type="project" value="UniProtKB-KW"/>
</dbReference>
<dbReference type="GO" id="GO:0005975">
    <property type="term" value="P:carbohydrate metabolic process"/>
    <property type="evidence" value="ECO:0007669"/>
    <property type="project" value="InterPro"/>
</dbReference>
<dbReference type="SUPFAM" id="SSF48179">
    <property type="entry name" value="6-phosphogluconate dehydrogenase C-terminal domain-like"/>
    <property type="match status" value="1"/>
</dbReference>
<accession>A0A4Y1XR01</accession>
<reference evidence="10" key="1">
    <citation type="submission" date="2019-06" db="EMBL/GenBank/DDBJ databases">
        <title>Alistipes onderdonkii subsp. vulgaris subsp. nov., Alistipes dispar sp. nov. and Alistipes communis sp. nov., isolated from human faeces, and creation of Alistipes onderdonkii subsp. onderdonkii subsp. nov.</title>
        <authorList>
            <person name="Sakamoto M."/>
            <person name="Ikeyama N."/>
            <person name="Ogata Y."/>
            <person name="Suda W."/>
            <person name="Iino T."/>
            <person name="Hattori M."/>
            <person name="Ohkuma M."/>
        </authorList>
    </citation>
    <scope>NUCLEOTIDE SEQUENCE [LARGE SCALE GENOMIC DNA]</scope>
    <source>
        <strain evidence="10">5CBH24</strain>
    </source>
</reference>
<keyword evidence="10" id="KW-1185">Reference proteome</keyword>
<accession>A0A3D3YM36</accession>
<dbReference type="GeneID" id="78342998"/>
<dbReference type="Pfam" id="PF01210">
    <property type="entry name" value="NAD_Gly3P_dh_N"/>
    <property type="match status" value="1"/>
</dbReference>
<dbReference type="InterPro" id="IPR036291">
    <property type="entry name" value="NAD(P)-bd_dom_sf"/>
</dbReference>
<dbReference type="AlphaFoldDB" id="A0A3D3YM36"/>
<evidence type="ECO:0000313" key="9">
    <source>
        <dbReference type="EMBL" id="BBL04970.1"/>
    </source>
</evidence>
<dbReference type="Pfam" id="PF07479">
    <property type="entry name" value="NAD_Gly3P_dh_C"/>
    <property type="match status" value="1"/>
</dbReference>
<proteinExistence type="inferred from homology"/>
<evidence type="ECO:0000256" key="7">
    <source>
        <dbReference type="RuleBase" id="RU000437"/>
    </source>
</evidence>
<dbReference type="Gene3D" id="1.10.1040.10">
    <property type="entry name" value="N-(1-d-carboxylethyl)-l-norvaline Dehydrogenase, domain 2"/>
    <property type="match status" value="1"/>
</dbReference>
<sequence length="344" mass="37806">MSNITIVGAGMMGSALAFPARENGHRVRLTGTHLDREIIAESKRTGKHPKFDKPFPAGVEYFYFEELAEALEGADMVICGVNSFGVDWFMQEVLPHIPDTTPVLSVTKGLVAYDDGTLISYPEYWERSIAPRKMNLNAVGGPCTSYELVAHDQTIVTFCGRDMQTLETLRGLMRTDYYHIHLSTEVMGVESAVALKNAYALGVALAVGLNEKVNGVGCTPHYNSQAAMFYQSVKEIRKLLTYLTGNDRQIDSAAGDMYVTIFGGRTRLIGTLLGRGYGIDEALAELKGVTLESLVIIGRINKAVKKLAQDGKLDAAEFPLLMHMDAIIEGKATSEEIPWERFTN</sequence>
<dbReference type="InterPro" id="IPR006168">
    <property type="entry name" value="G3P_DH_NAD-dep"/>
</dbReference>
<evidence type="ECO:0000256" key="1">
    <source>
        <dbReference type="ARBA" id="ARBA00011009"/>
    </source>
</evidence>
<dbReference type="InterPro" id="IPR008927">
    <property type="entry name" value="6-PGluconate_DH-like_C_sf"/>
</dbReference>
<comment type="catalytic activity">
    <reaction evidence="8">
        <text>sn-glycerol 3-phosphate + NADP(+) = dihydroxyacetone phosphate + NADPH + H(+)</text>
        <dbReference type="Rhea" id="RHEA:11096"/>
        <dbReference type="ChEBI" id="CHEBI:15378"/>
        <dbReference type="ChEBI" id="CHEBI:57597"/>
        <dbReference type="ChEBI" id="CHEBI:57642"/>
        <dbReference type="ChEBI" id="CHEBI:57783"/>
        <dbReference type="ChEBI" id="CHEBI:58349"/>
        <dbReference type="EC" id="1.1.1.94"/>
    </reaction>
</comment>
<dbReference type="GO" id="GO:0046168">
    <property type="term" value="P:glycerol-3-phosphate catabolic process"/>
    <property type="evidence" value="ECO:0007669"/>
    <property type="project" value="InterPro"/>
</dbReference>
<dbReference type="SUPFAM" id="SSF51735">
    <property type="entry name" value="NAD(P)-binding Rossmann-fold domains"/>
    <property type="match status" value="1"/>
</dbReference>
<dbReference type="Proteomes" id="UP000318946">
    <property type="component" value="Chromosome"/>
</dbReference>
<dbReference type="PRINTS" id="PR00077">
    <property type="entry name" value="GPDHDRGNASE"/>
</dbReference>
<accession>A0A4Y1WVE8</accession>
<dbReference type="PANTHER" id="PTHR11728:SF1">
    <property type="entry name" value="GLYCEROL-3-PHOSPHATE DEHYDROGENASE [NAD(+)] 2, CHLOROPLASTIC"/>
    <property type="match status" value="1"/>
</dbReference>